<gene>
    <name evidence="2" type="ORF">VNI00_007683</name>
</gene>
<feature type="compositionally biased region" description="Acidic residues" evidence="1">
    <location>
        <begin position="1"/>
        <end position="15"/>
    </location>
</feature>
<protein>
    <submittedName>
        <fullName evidence="2">Uncharacterized protein</fullName>
    </submittedName>
</protein>
<keyword evidence="3" id="KW-1185">Reference proteome</keyword>
<feature type="compositionally biased region" description="Basic and acidic residues" evidence="1">
    <location>
        <begin position="163"/>
        <end position="175"/>
    </location>
</feature>
<proteinExistence type="predicted"/>
<dbReference type="Proteomes" id="UP001383192">
    <property type="component" value="Unassembled WGS sequence"/>
</dbReference>
<sequence>MVENTSELEEGELEPQADTPPVQIKISSNHSEDIEAKLANTLAKLLSQTDSTCQAETRSLQLVFEDWRKALDAGPRTVAPQVFACLLEEGYENHDNEVFMASLLRGNDRCLLSYLAPVTEACAFDLHFGMAEYYQRGYVDIPPPPEMSIDAEEDEDEDEEMAEDSRNDGEDKGETYSENSFVASDIIEPFDAIEIGYRFSNVTTLEGIPMVLTGLDLKKTTKHLCRLLDANRITAERKPVFKVGPLEDTEMMRDATATWASKCLLITPSKSANVVFRVSDELEDFACKFFSPSTCKVASEEYEGVVTMILEWLRGRSDPIQPGTRRVATYMCRSAVQQKNIGLFKRLLEACGSHRIVALLDIEELLAAFKIFEWGDIENQFTQAVTNDPSKSRRARLICDVADAAFKANNTKAVSWCKSQNESLIESLGTGVGINDIEFLVQSLQLCDDPIETIVEKFLPKLYESQLANSKLWTALFTRLRSTPSFDKSLALSTVISDSIRHIASKLNHFQSSQLNWRNHYSVEHIRDMVDLSVQFDTHDAVVVLLQRLWDQSQKQDPAKTAQCYGDLMWTLGEVITAHSQLQNNLRPFFGHAFWALLYNNPQSSGCNSQLKNALKHQRDPVAWVIQCLTSDDGKGLPKLDPGFCDSRLGNMFRFVNDLRSKATSSSNKDQLQEALDLALTQRLTNLNLAPLSEEKYAAPPPPGTEYEILQCIDLCLILNRPDEISRILDQCLSAPQCNERHYTQHGLVTLAIRLPEVLSKHRLSLSSGDIGPLAHFVGEVTKRYLNHCIGKCPVPGAHLQPVSCGCYDCKQSLAPIFESGRRPGGSQSSKVEVRAKQKLRKHFQERLEHTRTWGVKWGPSGKKNMMQIDIPNTLNDLLGWFAKVEIARKMLASLGGTDRQRRVLGADYDQVSSCMASDLPKRPLDDGAAGGPSKKARIC</sequence>
<reference evidence="2 3" key="1">
    <citation type="submission" date="2024-01" db="EMBL/GenBank/DDBJ databases">
        <title>A draft genome for a cacao thread blight-causing isolate of Paramarasmius palmivorus.</title>
        <authorList>
            <person name="Baruah I.K."/>
            <person name="Bukari Y."/>
            <person name="Amoako-Attah I."/>
            <person name="Meinhardt L.W."/>
            <person name="Bailey B.A."/>
            <person name="Cohen S.P."/>
        </authorList>
    </citation>
    <scope>NUCLEOTIDE SEQUENCE [LARGE SCALE GENOMIC DNA]</scope>
    <source>
        <strain evidence="2 3">GH-12</strain>
    </source>
</reference>
<evidence type="ECO:0000313" key="3">
    <source>
        <dbReference type="Proteomes" id="UP001383192"/>
    </source>
</evidence>
<feature type="compositionally biased region" description="Acidic residues" evidence="1">
    <location>
        <begin position="149"/>
        <end position="162"/>
    </location>
</feature>
<organism evidence="2 3">
    <name type="scientific">Paramarasmius palmivorus</name>
    <dbReference type="NCBI Taxonomy" id="297713"/>
    <lineage>
        <taxon>Eukaryota</taxon>
        <taxon>Fungi</taxon>
        <taxon>Dikarya</taxon>
        <taxon>Basidiomycota</taxon>
        <taxon>Agaricomycotina</taxon>
        <taxon>Agaricomycetes</taxon>
        <taxon>Agaricomycetidae</taxon>
        <taxon>Agaricales</taxon>
        <taxon>Marasmiineae</taxon>
        <taxon>Marasmiaceae</taxon>
        <taxon>Paramarasmius</taxon>
    </lineage>
</organism>
<dbReference type="EMBL" id="JAYKXP010000025">
    <property type="protein sequence ID" value="KAK7045430.1"/>
    <property type="molecule type" value="Genomic_DNA"/>
</dbReference>
<feature type="region of interest" description="Disordered" evidence="1">
    <location>
        <begin position="143"/>
        <end position="178"/>
    </location>
</feature>
<evidence type="ECO:0000256" key="1">
    <source>
        <dbReference type="SAM" id="MobiDB-lite"/>
    </source>
</evidence>
<accession>A0AAW0D3C6</accession>
<name>A0AAW0D3C6_9AGAR</name>
<dbReference type="AlphaFoldDB" id="A0AAW0D3C6"/>
<evidence type="ECO:0000313" key="2">
    <source>
        <dbReference type="EMBL" id="KAK7045430.1"/>
    </source>
</evidence>
<comment type="caution">
    <text evidence="2">The sequence shown here is derived from an EMBL/GenBank/DDBJ whole genome shotgun (WGS) entry which is preliminary data.</text>
</comment>
<feature type="region of interest" description="Disordered" evidence="1">
    <location>
        <begin position="1"/>
        <end position="23"/>
    </location>
</feature>
<feature type="region of interest" description="Disordered" evidence="1">
    <location>
        <begin position="920"/>
        <end position="940"/>
    </location>
</feature>